<protein>
    <recommendedName>
        <fullName evidence="5">Lipoprotein</fullName>
    </recommendedName>
</protein>
<evidence type="ECO:0000313" key="4">
    <source>
        <dbReference type="Proteomes" id="UP000886856"/>
    </source>
</evidence>
<sequence length="193" mass="21927">MKKLLFLLFASLLVLGACGQKEESSSKDETKDAKKEVKKEEKKGTDEKEKNSEKKTEEKSTEEVNSTEQQPTEDVNTTEQPTQEQTQQNEQTIQEQQDAYGKPSGQYDTSGPTYEEDENGNWKEIPKEDTAEQSYSADNPYMNLPDQEWRKNAGGLSSGEIQTRNAIKNGTYEGEDAEQVLEAINYYEQQYGQ</sequence>
<dbReference type="EMBL" id="DWYW01000157">
    <property type="protein sequence ID" value="HJA90500.1"/>
    <property type="molecule type" value="Genomic_DNA"/>
</dbReference>
<name>A0A9D2I033_9LACT</name>
<feature type="region of interest" description="Disordered" evidence="1">
    <location>
        <begin position="17"/>
        <end position="157"/>
    </location>
</feature>
<feature type="compositionally biased region" description="Basic and acidic residues" evidence="1">
    <location>
        <begin position="20"/>
        <end position="62"/>
    </location>
</feature>
<reference evidence="3" key="2">
    <citation type="submission" date="2021-04" db="EMBL/GenBank/DDBJ databases">
        <authorList>
            <person name="Gilroy R."/>
        </authorList>
    </citation>
    <scope>NUCLEOTIDE SEQUENCE</scope>
    <source>
        <strain evidence="3">CHK171-505</strain>
    </source>
</reference>
<proteinExistence type="predicted"/>
<accession>A0A9D2I033</accession>
<dbReference type="AlphaFoldDB" id="A0A9D2I033"/>
<feature type="compositionally biased region" description="Low complexity" evidence="1">
    <location>
        <begin position="77"/>
        <end position="97"/>
    </location>
</feature>
<evidence type="ECO:0008006" key="5">
    <source>
        <dbReference type="Google" id="ProtNLM"/>
    </source>
</evidence>
<evidence type="ECO:0000256" key="2">
    <source>
        <dbReference type="SAM" id="SignalP"/>
    </source>
</evidence>
<feature type="chain" id="PRO_5038472354" description="Lipoprotein" evidence="2">
    <location>
        <begin position="20"/>
        <end position="193"/>
    </location>
</feature>
<keyword evidence="2" id="KW-0732">Signal</keyword>
<feature type="compositionally biased region" description="Basic and acidic residues" evidence="1">
    <location>
        <begin position="120"/>
        <end position="130"/>
    </location>
</feature>
<evidence type="ECO:0000313" key="3">
    <source>
        <dbReference type="EMBL" id="HJA90500.1"/>
    </source>
</evidence>
<organism evidence="3 4">
    <name type="scientific">Candidatus Jeotgalibaca merdavium</name>
    <dbReference type="NCBI Taxonomy" id="2838627"/>
    <lineage>
        <taxon>Bacteria</taxon>
        <taxon>Bacillati</taxon>
        <taxon>Bacillota</taxon>
        <taxon>Bacilli</taxon>
        <taxon>Lactobacillales</taxon>
        <taxon>Carnobacteriaceae</taxon>
        <taxon>Jeotgalibaca</taxon>
    </lineage>
</organism>
<gene>
    <name evidence="3" type="ORF">H9948_06885</name>
</gene>
<dbReference type="Proteomes" id="UP000886856">
    <property type="component" value="Unassembled WGS sequence"/>
</dbReference>
<feature type="signal peptide" evidence="2">
    <location>
        <begin position="1"/>
        <end position="19"/>
    </location>
</feature>
<comment type="caution">
    <text evidence="3">The sequence shown here is derived from an EMBL/GenBank/DDBJ whole genome shotgun (WGS) entry which is preliminary data.</text>
</comment>
<dbReference type="PROSITE" id="PS51257">
    <property type="entry name" value="PROKAR_LIPOPROTEIN"/>
    <property type="match status" value="1"/>
</dbReference>
<reference evidence="3" key="1">
    <citation type="journal article" date="2021" name="PeerJ">
        <title>Extensive microbial diversity within the chicken gut microbiome revealed by metagenomics and culture.</title>
        <authorList>
            <person name="Gilroy R."/>
            <person name="Ravi A."/>
            <person name="Getino M."/>
            <person name="Pursley I."/>
            <person name="Horton D.L."/>
            <person name="Alikhan N.F."/>
            <person name="Baker D."/>
            <person name="Gharbi K."/>
            <person name="Hall N."/>
            <person name="Watson M."/>
            <person name="Adriaenssens E.M."/>
            <person name="Foster-Nyarko E."/>
            <person name="Jarju S."/>
            <person name="Secka A."/>
            <person name="Antonio M."/>
            <person name="Oren A."/>
            <person name="Chaudhuri R.R."/>
            <person name="La Ragione R."/>
            <person name="Hildebrand F."/>
            <person name="Pallen M.J."/>
        </authorList>
    </citation>
    <scope>NUCLEOTIDE SEQUENCE</scope>
    <source>
        <strain evidence="3">CHK171-505</strain>
    </source>
</reference>
<evidence type="ECO:0000256" key="1">
    <source>
        <dbReference type="SAM" id="MobiDB-lite"/>
    </source>
</evidence>